<name>A0A182P7M2_9DIPT</name>
<evidence type="ECO:0000256" key="3">
    <source>
        <dbReference type="ARBA" id="ARBA00022553"/>
    </source>
</evidence>
<dbReference type="GO" id="GO:0035330">
    <property type="term" value="P:regulation of hippo signaling"/>
    <property type="evidence" value="ECO:0007669"/>
    <property type="project" value="TreeGrafter"/>
</dbReference>
<comment type="subcellular location">
    <subcellularLocation>
        <location evidence="1">Cytoplasm</location>
    </subcellularLocation>
</comment>
<organism evidence="5 6">
    <name type="scientific">Anopheles epiroticus</name>
    <dbReference type="NCBI Taxonomy" id="199890"/>
    <lineage>
        <taxon>Eukaryota</taxon>
        <taxon>Metazoa</taxon>
        <taxon>Ecdysozoa</taxon>
        <taxon>Arthropoda</taxon>
        <taxon>Hexapoda</taxon>
        <taxon>Insecta</taxon>
        <taxon>Pterygota</taxon>
        <taxon>Neoptera</taxon>
        <taxon>Endopterygota</taxon>
        <taxon>Diptera</taxon>
        <taxon>Nematocera</taxon>
        <taxon>Culicoidea</taxon>
        <taxon>Culicidae</taxon>
        <taxon>Anophelinae</taxon>
        <taxon>Anopheles</taxon>
    </lineage>
</organism>
<dbReference type="EnsemblMetazoa" id="AEPI002925-RA">
    <property type="protein sequence ID" value="AEPI002925-PA"/>
    <property type="gene ID" value="AEPI002925"/>
</dbReference>
<proteinExistence type="predicted"/>
<dbReference type="InterPro" id="IPR051105">
    <property type="entry name" value="WWC/KIBRA_Hippo_Reg"/>
</dbReference>
<dbReference type="SUPFAM" id="SSF51045">
    <property type="entry name" value="WW domain"/>
    <property type="match status" value="1"/>
</dbReference>
<evidence type="ECO:0000256" key="1">
    <source>
        <dbReference type="ARBA" id="ARBA00004496"/>
    </source>
</evidence>
<dbReference type="GO" id="GO:0060090">
    <property type="term" value="F:molecular adaptor activity"/>
    <property type="evidence" value="ECO:0007669"/>
    <property type="project" value="TreeGrafter"/>
</dbReference>
<dbReference type="Pfam" id="PF00397">
    <property type="entry name" value="WW"/>
    <property type="match status" value="1"/>
</dbReference>
<dbReference type="InterPro" id="IPR001202">
    <property type="entry name" value="WW_dom"/>
</dbReference>
<dbReference type="VEuPathDB" id="VectorBase:AEPI002925"/>
<keyword evidence="3" id="KW-0597">Phosphoprotein</keyword>
<dbReference type="STRING" id="199890.A0A182P7M2"/>
<accession>A0A182P7M2</accession>
<dbReference type="PANTHER" id="PTHR14791">
    <property type="entry name" value="BOMB/KIRA PROTEINS"/>
    <property type="match status" value="1"/>
</dbReference>
<dbReference type="PROSITE" id="PS50020">
    <property type="entry name" value="WW_DOMAIN_2"/>
    <property type="match status" value="1"/>
</dbReference>
<reference evidence="5" key="2">
    <citation type="submission" date="2020-05" db="UniProtKB">
        <authorList>
            <consortium name="EnsemblMetazoa"/>
        </authorList>
    </citation>
    <scope>IDENTIFICATION</scope>
    <source>
        <strain evidence="5">Epiroticus2</strain>
    </source>
</reference>
<keyword evidence="2" id="KW-0963">Cytoplasm</keyword>
<evidence type="ECO:0000313" key="6">
    <source>
        <dbReference type="Proteomes" id="UP000075885"/>
    </source>
</evidence>
<keyword evidence="6" id="KW-1185">Reference proteome</keyword>
<dbReference type="GO" id="GO:0046621">
    <property type="term" value="P:negative regulation of organ growth"/>
    <property type="evidence" value="ECO:0007669"/>
    <property type="project" value="TreeGrafter"/>
</dbReference>
<reference evidence="6" key="1">
    <citation type="submission" date="2013-03" db="EMBL/GenBank/DDBJ databases">
        <title>The Genome Sequence of Anopheles epiroticus epiroticus2.</title>
        <authorList>
            <consortium name="The Broad Institute Genomics Platform"/>
            <person name="Neafsey D.E."/>
            <person name="Howell P."/>
            <person name="Walker B."/>
            <person name="Young S.K."/>
            <person name="Zeng Q."/>
            <person name="Gargeya S."/>
            <person name="Fitzgerald M."/>
            <person name="Haas B."/>
            <person name="Abouelleil A."/>
            <person name="Allen A.W."/>
            <person name="Alvarado L."/>
            <person name="Arachchi H.M."/>
            <person name="Berlin A.M."/>
            <person name="Chapman S.B."/>
            <person name="Gainer-Dewar J."/>
            <person name="Goldberg J."/>
            <person name="Griggs A."/>
            <person name="Gujja S."/>
            <person name="Hansen M."/>
            <person name="Howarth C."/>
            <person name="Imamovic A."/>
            <person name="Ireland A."/>
            <person name="Larimer J."/>
            <person name="McCowan C."/>
            <person name="Murphy C."/>
            <person name="Pearson M."/>
            <person name="Poon T.W."/>
            <person name="Priest M."/>
            <person name="Roberts A."/>
            <person name="Saif S."/>
            <person name="Shea T."/>
            <person name="Sisk P."/>
            <person name="Sykes S."/>
            <person name="Wortman J."/>
            <person name="Nusbaum C."/>
            <person name="Birren B."/>
        </authorList>
    </citation>
    <scope>NUCLEOTIDE SEQUENCE [LARGE SCALE GENOMIC DNA]</scope>
    <source>
        <strain evidence="6">Epiroticus2</strain>
    </source>
</reference>
<dbReference type="Gene3D" id="2.20.70.10">
    <property type="match status" value="1"/>
</dbReference>
<dbReference type="CDD" id="cd00201">
    <property type="entry name" value="WW"/>
    <property type="match status" value="1"/>
</dbReference>
<sequence>MPKSSSNADLPLGWEINTDYDGKVYFIDHINKKTTWIDPRDKNGLPSPHSSKCSGHTAIVSTSRAATVMSSILPC</sequence>
<evidence type="ECO:0000313" key="5">
    <source>
        <dbReference type="EnsemblMetazoa" id="AEPI002925-PA"/>
    </source>
</evidence>
<dbReference type="PANTHER" id="PTHR14791:SF29">
    <property type="entry name" value="PROTEIN KIBRA"/>
    <property type="match status" value="1"/>
</dbReference>
<dbReference type="InterPro" id="IPR036020">
    <property type="entry name" value="WW_dom_sf"/>
</dbReference>
<feature type="domain" description="WW" evidence="4">
    <location>
        <begin position="8"/>
        <end position="41"/>
    </location>
</feature>
<dbReference type="GO" id="GO:0019900">
    <property type="term" value="F:kinase binding"/>
    <property type="evidence" value="ECO:0007669"/>
    <property type="project" value="TreeGrafter"/>
</dbReference>
<dbReference type="GO" id="GO:0006355">
    <property type="term" value="P:regulation of DNA-templated transcription"/>
    <property type="evidence" value="ECO:0007669"/>
    <property type="project" value="TreeGrafter"/>
</dbReference>
<dbReference type="SMART" id="SM00456">
    <property type="entry name" value="WW"/>
    <property type="match status" value="1"/>
</dbReference>
<dbReference type="Proteomes" id="UP000075885">
    <property type="component" value="Unassembled WGS sequence"/>
</dbReference>
<evidence type="ECO:0000259" key="4">
    <source>
        <dbReference type="PROSITE" id="PS50020"/>
    </source>
</evidence>
<dbReference type="GO" id="GO:0016477">
    <property type="term" value="P:cell migration"/>
    <property type="evidence" value="ECO:0007669"/>
    <property type="project" value="TreeGrafter"/>
</dbReference>
<evidence type="ECO:0000256" key="2">
    <source>
        <dbReference type="ARBA" id="ARBA00022490"/>
    </source>
</evidence>
<dbReference type="PROSITE" id="PS01159">
    <property type="entry name" value="WW_DOMAIN_1"/>
    <property type="match status" value="1"/>
</dbReference>
<dbReference type="AlphaFoldDB" id="A0A182P7M2"/>
<protein>
    <submittedName>
        <fullName evidence="5">WW domain-containing protein</fullName>
    </submittedName>
</protein>
<dbReference type="GO" id="GO:0005737">
    <property type="term" value="C:cytoplasm"/>
    <property type="evidence" value="ECO:0007669"/>
    <property type="project" value="UniProtKB-SubCell"/>
</dbReference>